<dbReference type="AlphaFoldDB" id="A0A1E3Q0N0"/>
<sequence length="163" mass="18853">MDEVVVNEDGDEHLIDNKFIEEEMYVEEVRRDNGEIAKLKTLSKISYYSEGDKNLKYTTRPGDSERTLRRWKSKLKTHIRMGSLLDYKFTVSSGSNCSDQNASNEPNITEGNTASDKPSLGDLLAKVESRWKENISATEENQLNALRLCYIDLLNCKRRWKRL</sequence>
<proteinExistence type="predicted"/>
<gene>
    <name evidence="2" type="ORF">LIPSTDRAFT_106411</name>
</gene>
<dbReference type="Proteomes" id="UP000094385">
    <property type="component" value="Unassembled WGS sequence"/>
</dbReference>
<evidence type="ECO:0000256" key="1">
    <source>
        <dbReference type="SAM" id="MobiDB-lite"/>
    </source>
</evidence>
<accession>A0A1E3Q0N0</accession>
<feature type="compositionally biased region" description="Polar residues" evidence="1">
    <location>
        <begin position="96"/>
        <end position="116"/>
    </location>
</feature>
<dbReference type="EMBL" id="KV454298">
    <property type="protein sequence ID" value="ODQ71249.1"/>
    <property type="molecule type" value="Genomic_DNA"/>
</dbReference>
<evidence type="ECO:0000313" key="2">
    <source>
        <dbReference type="EMBL" id="ODQ71249.1"/>
    </source>
</evidence>
<feature type="region of interest" description="Disordered" evidence="1">
    <location>
        <begin position="96"/>
        <end position="119"/>
    </location>
</feature>
<evidence type="ECO:0000313" key="3">
    <source>
        <dbReference type="Proteomes" id="UP000094385"/>
    </source>
</evidence>
<keyword evidence="3" id="KW-1185">Reference proteome</keyword>
<protein>
    <submittedName>
        <fullName evidence="2">Uncharacterized protein</fullName>
    </submittedName>
</protein>
<dbReference type="OrthoDB" id="10358691at2759"/>
<name>A0A1E3Q0N0_LIPST</name>
<reference evidence="2 3" key="1">
    <citation type="journal article" date="2016" name="Proc. Natl. Acad. Sci. U.S.A.">
        <title>Comparative genomics of biotechnologically important yeasts.</title>
        <authorList>
            <person name="Riley R."/>
            <person name="Haridas S."/>
            <person name="Wolfe K.H."/>
            <person name="Lopes M.R."/>
            <person name="Hittinger C.T."/>
            <person name="Goeker M."/>
            <person name="Salamov A.A."/>
            <person name="Wisecaver J.H."/>
            <person name="Long T.M."/>
            <person name="Calvey C.H."/>
            <person name="Aerts A.L."/>
            <person name="Barry K.W."/>
            <person name="Choi C."/>
            <person name="Clum A."/>
            <person name="Coughlan A.Y."/>
            <person name="Deshpande S."/>
            <person name="Douglass A.P."/>
            <person name="Hanson S.J."/>
            <person name="Klenk H.-P."/>
            <person name="LaButti K.M."/>
            <person name="Lapidus A."/>
            <person name="Lindquist E.A."/>
            <person name="Lipzen A.M."/>
            <person name="Meier-Kolthoff J.P."/>
            <person name="Ohm R.A."/>
            <person name="Otillar R.P."/>
            <person name="Pangilinan J.L."/>
            <person name="Peng Y."/>
            <person name="Rokas A."/>
            <person name="Rosa C.A."/>
            <person name="Scheuner C."/>
            <person name="Sibirny A.A."/>
            <person name="Slot J.C."/>
            <person name="Stielow J.B."/>
            <person name="Sun H."/>
            <person name="Kurtzman C.P."/>
            <person name="Blackwell M."/>
            <person name="Grigoriev I.V."/>
            <person name="Jeffries T.W."/>
        </authorList>
    </citation>
    <scope>NUCLEOTIDE SEQUENCE [LARGE SCALE GENOMIC DNA]</scope>
    <source>
        <strain evidence="2 3">NRRL Y-11557</strain>
    </source>
</reference>
<organism evidence="2 3">
    <name type="scientific">Lipomyces starkeyi NRRL Y-11557</name>
    <dbReference type="NCBI Taxonomy" id="675824"/>
    <lineage>
        <taxon>Eukaryota</taxon>
        <taxon>Fungi</taxon>
        <taxon>Dikarya</taxon>
        <taxon>Ascomycota</taxon>
        <taxon>Saccharomycotina</taxon>
        <taxon>Lipomycetes</taxon>
        <taxon>Lipomycetales</taxon>
        <taxon>Lipomycetaceae</taxon>
        <taxon>Lipomyces</taxon>
    </lineage>
</organism>